<comment type="caution">
    <text evidence="1">The sequence shown here is derived from an EMBL/GenBank/DDBJ whole genome shotgun (WGS) entry which is preliminary data.</text>
</comment>
<sequence length="99" mass="10063">DIDLSAIVGTNAALVYLRIVQVGGATTDIAFRTNGASVSVGTDSNSTYGAGVSAVTLADNNIGYVLVLTDSSGIMEHKAGASGTGETYNIFVEAFMIVN</sequence>
<dbReference type="EMBL" id="LAZR01022538">
    <property type="protein sequence ID" value="KKL81515.1"/>
    <property type="molecule type" value="Genomic_DNA"/>
</dbReference>
<gene>
    <name evidence="1" type="ORF">LCGC14_1993980</name>
</gene>
<feature type="non-terminal residue" evidence="1">
    <location>
        <position position="1"/>
    </location>
</feature>
<protein>
    <submittedName>
        <fullName evidence="1">Uncharacterized protein</fullName>
    </submittedName>
</protein>
<reference evidence="1" key="1">
    <citation type="journal article" date="2015" name="Nature">
        <title>Complex archaea that bridge the gap between prokaryotes and eukaryotes.</title>
        <authorList>
            <person name="Spang A."/>
            <person name="Saw J.H."/>
            <person name="Jorgensen S.L."/>
            <person name="Zaremba-Niedzwiedzka K."/>
            <person name="Martijn J."/>
            <person name="Lind A.E."/>
            <person name="van Eijk R."/>
            <person name="Schleper C."/>
            <person name="Guy L."/>
            <person name="Ettema T.J."/>
        </authorList>
    </citation>
    <scope>NUCLEOTIDE SEQUENCE</scope>
</reference>
<organism evidence="1">
    <name type="scientific">marine sediment metagenome</name>
    <dbReference type="NCBI Taxonomy" id="412755"/>
    <lineage>
        <taxon>unclassified sequences</taxon>
        <taxon>metagenomes</taxon>
        <taxon>ecological metagenomes</taxon>
    </lineage>
</organism>
<dbReference type="AlphaFoldDB" id="A0A0F9HIL6"/>
<evidence type="ECO:0000313" key="1">
    <source>
        <dbReference type="EMBL" id="KKL81515.1"/>
    </source>
</evidence>
<accession>A0A0F9HIL6</accession>
<name>A0A0F9HIL6_9ZZZZ</name>
<proteinExistence type="predicted"/>